<reference evidence="2" key="1">
    <citation type="submission" date="2022-10" db="EMBL/GenBank/DDBJ databases">
        <title>The complete genomes of actinobacterial strains from the NBC collection.</title>
        <authorList>
            <person name="Joergensen T.S."/>
            <person name="Alvarez Arevalo M."/>
            <person name="Sterndorff E.B."/>
            <person name="Faurdal D."/>
            <person name="Vuksanovic O."/>
            <person name="Mourched A.-S."/>
            <person name="Charusanti P."/>
            <person name="Shaw S."/>
            <person name="Blin K."/>
            <person name="Weber T."/>
        </authorList>
    </citation>
    <scope>NUCLEOTIDE SEQUENCE</scope>
    <source>
        <strain evidence="2">NBC_00049</strain>
    </source>
</reference>
<sequence>MSMYTLRRRMSALGAVLGLSIALPLIAGATPAYAAASLSVTKTHEGNFARGGQGVYHIKVASSGDESVNDSTLLTDTLPTGVTIEAFSVTKPVGLVLACGPLNGGTGFACETHSPLLAGDSYTVDLTVNIADDAPCTVTNTATASSINDALLNSASDPTTITGGSCDSVDGGGSSILPINLSGVVPLFNNISTNNNLLSPGATNATNQNLGINAP</sequence>
<dbReference type="EMBL" id="CP108264">
    <property type="protein sequence ID" value="WTU77918.1"/>
    <property type="molecule type" value="Genomic_DNA"/>
</dbReference>
<accession>A0AAU2K1I1</accession>
<keyword evidence="1" id="KW-0732">Signal</keyword>
<feature type="signal peptide" evidence="1">
    <location>
        <begin position="1"/>
        <end position="34"/>
    </location>
</feature>
<gene>
    <name evidence="2" type="ORF">OG327_34005</name>
</gene>
<organism evidence="2">
    <name type="scientific">Streptomyces sp. NBC_00049</name>
    <dbReference type="NCBI Taxonomy" id="2903617"/>
    <lineage>
        <taxon>Bacteria</taxon>
        <taxon>Bacillati</taxon>
        <taxon>Actinomycetota</taxon>
        <taxon>Actinomycetes</taxon>
        <taxon>Kitasatosporales</taxon>
        <taxon>Streptomycetaceae</taxon>
        <taxon>Streptomyces</taxon>
    </lineage>
</organism>
<feature type="chain" id="PRO_5043614692" description="DUF11 domain-containing protein" evidence="1">
    <location>
        <begin position="35"/>
        <end position="215"/>
    </location>
</feature>
<evidence type="ECO:0008006" key="3">
    <source>
        <dbReference type="Google" id="ProtNLM"/>
    </source>
</evidence>
<evidence type="ECO:0000313" key="2">
    <source>
        <dbReference type="EMBL" id="WTU77918.1"/>
    </source>
</evidence>
<protein>
    <recommendedName>
        <fullName evidence="3">DUF11 domain-containing protein</fullName>
    </recommendedName>
</protein>
<name>A0AAU2K1I1_9ACTN</name>
<proteinExistence type="predicted"/>
<evidence type="ECO:0000256" key="1">
    <source>
        <dbReference type="SAM" id="SignalP"/>
    </source>
</evidence>
<dbReference type="AlphaFoldDB" id="A0AAU2K1I1"/>